<evidence type="ECO:0000256" key="7">
    <source>
        <dbReference type="SAM" id="MobiDB-lite"/>
    </source>
</evidence>
<evidence type="ECO:0000256" key="5">
    <source>
        <dbReference type="ARBA" id="ARBA00026235"/>
    </source>
</evidence>
<evidence type="ECO:0000313" key="9">
    <source>
        <dbReference type="EMBL" id="CAD7246309.1"/>
    </source>
</evidence>
<dbReference type="Pfam" id="PF05347">
    <property type="entry name" value="Complex1_LYR"/>
    <property type="match status" value="1"/>
</dbReference>
<protein>
    <recommendedName>
        <fullName evidence="5">LYR motif-containing protein 2</fullName>
    </recommendedName>
</protein>
<dbReference type="CDD" id="cd20262">
    <property type="entry name" value="Complex1_LYR_LYRM2"/>
    <property type="match status" value="1"/>
</dbReference>
<comment type="subcellular location">
    <subcellularLocation>
        <location evidence="1">Mitochondrion</location>
    </subcellularLocation>
</comment>
<dbReference type="GO" id="GO:0005739">
    <property type="term" value="C:mitochondrion"/>
    <property type="evidence" value="ECO:0007669"/>
    <property type="project" value="UniProtKB-SubCell"/>
</dbReference>
<proteinExistence type="inferred from homology"/>
<comment type="function">
    <text evidence="6">Involved in efficient integration of the N-module into mitochondrial respiratory chain complex I.</text>
</comment>
<dbReference type="EMBL" id="CAJPEV010001095">
    <property type="protein sequence ID" value="CAG0890696.1"/>
    <property type="molecule type" value="Genomic_DNA"/>
</dbReference>
<name>A0A7R9A2Y8_9CRUS</name>
<keyword evidence="4" id="KW-0496">Mitochondrion</keyword>
<keyword evidence="10" id="KW-1185">Reference proteome</keyword>
<comment type="similarity">
    <text evidence="2">Belongs to the complex I LYR family.</text>
</comment>
<dbReference type="AlphaFoldDB" id="A0A7R9A2Y8"/>
<dbReference type="PANTHER" id="PTHR13675:SF0">
    <property type="entry name" value="LYR MOTIF-CONTAINING PROTEIN 2"/>
    <property type="match status" value="1"/>
</dbReference>
<reference evidence="9" key="1">
    <citation type="submission" date="2020-11" db="EMBL/GenBank/DDBJ databases">
        <authorList>
            <person name="Tran Van P."/>
        </authorList>
    </citation>
    <scope>NUCLEOTIDE SEQUENCE</scope>
</reference>
<feature type="region of interest" description="Disordered" evidence="7">
    <location>
        <begin position="1"/>
        <end position="26"/>
    </location>
</feature>
<accession>A0A7R9A2Y8</accession>
<keyword evidence="3" id="KW-0809">Transit peptide</keyword>
<dbReference type="OrthoDB" id="74240at2759"/>
<dbReference type="InterPro" id="IPR008011">
    <property type="entry name" value="Complex1_LYR_dom"/>
</dbReference>
<feature type="compositionally biased region" description="Basic and acidic residues" evidence="7">
    <location>
        <begin position="1"/>
        <end position="21"/>
    </location>
</feature>
<organism evidence="9">
    <name type="scientific">Darwinula stevensoni</name>
    <dbReference type="NCBI Taxonomy" id="69355"/>
    <lineage>
        <taxon>Eukaryota</taxon>
        <taxon>Metazoa</taxon>
        <taxon>Ecdysozoa</taxon>
        <taxon>Arthropoda</taxon>
        <taxon>Crustacea</taxon>
        <taxon>Oligostraca</taxon>
        <taxon>Ostracoda</taxon>
        <taxon>Podocopa</taxon>
        <taxon>Podocopida</taxon>
        <taxon>Darwinulocopina</taxon>
        <taxon>Darwinuloidea</taxon>
        <taxon>Darwinulidae</taxon>
        <taxon>Darwinula</taxon>
    </lineage>
</organism>
<evidence type="ECO:0000313" key="10">
    <source>
        <dbReference type="Proteomes" id="UP000677054"/>
    </source>
</evidence>
<evidence type="ECO:0000259" key="8">
    <source>
        <dbReference type="Pfam" id="PF05347"/>
    </source>
</evidence>
<feature type="domain" description="Complex 1 LYR protein" evidence="8">
    <location>
        <begin position="35"/>
        <end position="92"/>
    </location>
</feature>
<gene>
    <name evidence="9" type="ORF">DSTB1V02_LOCUS6160</name>
</gene>
<dbReference type="PANTHER" id="PTHR13675">
    <property type="entry name" value="LYR MOTIF-CONTAINING PROTEIN 2"/>
    <property type="match status" value="1"/>
</dbReference>
<evidence type="ECO:0000256" key="6">
    <source>
        <dbReference type="ARBA" id="ARBA00044735"/>
    </source>
</evidence>
<evidence type="ECO:0000256" key="1">
    <source>
        <dbReference type="ARBA" id="ARBA00004173"/>
    </source>
</evidence>
<evidence type="ECO:0000256" key="4">
    <source>
        <dbReference type="ARBA" id="ARBA00023128"/>
    </source>
</evidence>
<evidence type="ECO:0000256" key="2">
    <source>
        <dbReference type="ARBA" id="ARBA00009508"/>
    </source>
</evidence>
<dbReference type="Proteomes" id="UP000677054">
    <property type="component" value="Unassembled WGS sequence"/>
</dbReference>
<sequence>MSRARSSDFHDFDDAKARPSADSHTLGRGRFLRRRKVLTLYKNLLKVVKILPDKKDQEELHDWVRKDFKSNMGETDEMAVNMKISYGEKSLENLKRMIKQSK</sequence>
<evidence type="ECO:0000256" key="3">
    <source>
        <dbReference type="ARBA" id="ARBA00022946"/>
    </source>
</evidence>
<dbReference type="EMBL" id="LR900612">
    <property type="protein sequence ID" value="CAD7246309.1"/>
    <property type="molecule type" value="Genomic_DNA"/>
</dbReference>
<dbReference type="InterPro" id="IPR045293">
    <property type="entry name" value="Complex1_LYR_LYRM2"/>
</dbReference>